<dbReference type="EMBL" id="LKCM01000416">
    <property type="protein sequence ID" value="KPQ41180.1"/>
    <property type="molecule type" value="Genomic_DNA"/>
</dbReference>
<proteinExistence type="predicted"/>
<comment type="caution">
    <text evidence="1">The sequence shown here is derived from an EMBL/GenBank/DDBJ whole genome shotgun (WGS) entry which is preliminary data.</text>
</comment>
<name>A0A0P8CF97_9EURY</name>
<gene>
    <name evidence="1" type="ORF">MPEBLZ_04272</name>
</gene>
<reference evidence="1 2" key="1">
    <citation type="submission" date="2015-09" db="EMBL/GenBank/DDBJ databases">
        <title>A metagenomics-based metabolic model of nitrate-dependent anaerobic oxidation of methane by Methanoperedens-like archaea.</title>
        <authorList>
            <person name="Arshad A."/>
            <person name="Speth D.R."/>
            <person name="De Graaf R.M."/>
            <person name="Op Den Camp H.J."/>
            <person name="Jetten M.S."/>
            <person name="Welte C.U."/>
        </authorList>
    </citation>
    <scope>NUCLEOTIDE SEQUENCE [LARGE SCALE GENOMIC DNA]</scope>
</reference>
<organism evidence="1 2">
    <name type="scientific">Candidatus Methanoperedens nitratireducens</name>
    <dbReference type="NCBI Taxonomy" id="1392998"/>
    <lineage>
        <taxon>Archaea</taxon>
        <taxon>Methanobacteriati</taxon>
        <taxon>Methanobacteriota</taxon>
        <taxon>Stenosarchaea group</taxon>
        <taxon>Methanomicrobia</taxon>
        <taxon>Methanosarcinales</taxon>
        <taxon>ANME-2 cluster</taxon>
        <taxon>Candidatus Methanoperedentaceae</taxon>
        <taxon>Candidatus Methanoperedens</taxon>
    </lineage>
</organism>
<dbReference type="Proteomes" id="UP000050360">
    <property type="component" value="Unassembled WGS sequence"/>
</dbReference>
<sequence length="521" mass="57793">MEKRHILLIVALLSAIVFVMPNIYSLFAGQHWFYDTGVSYCLKCHSDIKQELDSQFHHTFTCENCHTVNTNSNATHGNVVLPRCLDCHFNPGRIVTDSNGNTFLTPLANVFGENVTNAESHNPFIAGANSSPLMKGENEACVSCHTRKSVSINIRYADTYTLNSRRVNDSWQIWNYSKNAENSANLNIQSSESSGKHLFLSLNQLKCEKCHPNIEEDLTNSSHHISFSCISCHQLYSTYHVSSIPPCLECHGKEPKMVTDVKKNTYVASVAQVYAENPAGADAHIPFVLSANSSNLSAGSNIACSSCHSGLNNNIIFSRPEYIEWDVENSGGTWTVQNLALGETKEVKVTKYLDGKSHNISMETSCISCHDDIKQAVSNGGHSNEQWGMKHNYTGYSDMNVYCSSCHDPFTKDNLNNSPYPAYPFNSINHGSIKISCMDCHGRPGSFSVNFNGIMKTPPYNSTSMGSIETSISFQPDFIQSYLCIACKNTGNPVPNTSLHFKLYTEPEVKVYVNGTQQYPK</sequence>
<evidence type="ECO:0000313" key="1">
    <source>
        <dbReference type="EMBL" id="KPQ41180.1"/>
    </source>
</evidence>
<dbReference type="SUPFAM" id="SSF48695">
    <property type="entry name" value="Multiheme cytochromes"/>
    <property type="match status" value="1"/>
</dbReference>
<dbReference type="InterPro" id="IPR036280">
    <property type="entry name" value="Multihaem_cyt_sf"/>
</dbReference>
<dbReference type="AlphaFoldDB" id="A0A0P8CF97"/>
<protein>
    <submittedName>
        <fullName evidence="1">Uncharacterized protein</fullName>
    </submittedName>
</protein>
<accession>A0A0P8CF97</accession>
<dbReference type="Gene3D" id="1.10.780.10">
    <property type="entry name" value="Hydroxylamine Oxidoreductase, Chain A, domain 1"/>
    <property type="match status" value="1"/>
</dbReference>
<dbReference type="Gene3D" id="1.10.287.3080">
    <property type="match status" value="2"/>
</dbReference>
<evidence type="ECO:0000313" key="2">
    <source>
        <dbReference type="Proteomes" id="UP000050360"/>
    </source>
</evidence>